<evidence type="ECO:0000313" key="3">
    <source>
        <dbReference type="Proteomes" id="UP000031443"/>
    </source>
</evidence>
<proteinExistence type="predicted"/>
<dbReference type="AlphaFoldDB" id="M7AWY6"/>
<keyword evidence="3" id="KW-1185">Reference proteome</keyword>
<evidence type="ECO:0000313" key="2">
    <source>
        <dbReference type="EMBL" id="EMP29264.1"/>
    </source>
</evidence>
<feature type="region of interest" description="Disordered" evidence="1">
    <location>
        <begin position="1"/>
        <end position="47"/>
    </location>
</feature>
<accession>M7AWY6</accession>
<gene>
    <name evidence="2" type="ORF">UY3_13612</name>
</gene>
<protein>
    <submittedName>
        <fullName evidence="2">Uncharacterized protein</fullName>
    </submittedName>
</protein>
<name>M7AWY6_CHEMY</name>
<sequence>MKPPRSGPPAGKDSGNGERLWQGEDSGELLKPFPVASPQPESFTDTRSYTPQCGCSLLVTVGVCNVHPPGPVLMARCSTDLQDLIEHVILSHRLSPPYLAQEFCGGE</sequence>
<dbReference type="Proteomes" id="UP000031443">
    <property type="component" value="Unassembled WGS sequence"/>
</dbReference>
<evidence type="ECO:0000256" key="1">
    <source>
        <dbReference type="SAM" id="MobiDB-lite"/>
    </source>
</evidence>
<dbReference type="EMBL" id="KB557569">
    <property type="protein sequence ID" value="EMP29264.1"/>
    <property type="molecule type" value="Genomic_DNA"/>
</dbReference>
<reference evidence="3" key="1">
    <citation type="journal article" date="2013" name="Nat. Genet.">
        <title>The draft genomes of soft-shell turtle and green sea turtle yield insights into the development and evolution of the turtle-specific body plan.</title>
        <authorList>
            <person name="Wang Z."/>
            <person name="Pascual-Anaya J."/>
            <person name="Zadissa A."/>
            <person name="Li W."/>
            <person name="Niimura Y."/>
            <person name="Huang Z."/>
            <person name="Li C."/>
            <person name="White S."/>
            <person name="Xiong Z."/>
            <person name="Fang D."/>
            <person name="Wang B."/>
            <person name="Ming Y."/>
            <person name="Chen Y."/>
            <person name="Zheng Y."/>
            <person name="Kuraku S."/>
            <person name="Pignatelli M."/>
            <person name="Herrero J."/>
            <person name="Beal K."/>
            <person name="Nozawa M."/>
            <person name="Li Q."/>
            <person name="Wang J."/>
            <person name="Zhang H."/>
            <person name="Yu L."/>
            <person name="Shigenobu S."/>
            <person name="Wang J."/>
            <person name="Liu J."/>
            <person name="Flicek P."/>
            <person name="Searle S."/>
            <person name="Wang J."/>
            <person name="Kuratani S."/>
            <person name="Yin Y."/>
            <person name="Aken B."/>
            <person name="Zhang G."/>
            <person name="Irie N."/>
        </authorList>
    </citation>
    <scope>NUCLEOTIDE SEQUENCE [LARGE SCALE GENOMIC DNA]</scope>
</reference>
<organism evidence="2 3">
    <name type="scientific">Chelonia mydas</name>
    <name type="common">Green sea-turtle</name>
    <name type="synonym">Chelonia agassizi</name>
    <dbReference type="NCBI Taxonomy" id="8469"/>
    <lineage>
        <taxon>Eukaryota</taxon>
        <taxon>Metazoa</taxon>
        <taxon>Chordata</taxon>
        <taxon>Craniata</taxon>
        <taxon>Vertebrata</taxon>
        <taxon>Euteleostomi</taxon>
        <taxon>Archelosauria</taxon>
        <taxon>Testudinata</taxon>
        <taxon>Testudines</taxon>
        <taxon>Cryptodira</taxon>
        <taxon>Durocryptodira</taxon>
        <taxon>Americhelydia</taxon>
        <taxon>Chelonioidea</taxon>
        <taxon>Cheloniidae</taxon>
        <taxon>Chelonia</taxon>
    </lineage>
</organism>